<dbReference type="PANTHER" id="PTHR34822:SF1">
    <property type="entry name" value="GRPB FAMILY PROTEIN"/>
    <property type="match status" value="1"/>
</dbReference>
<dbReference type="SUPFAM" id="SSF81301">
    <property type="entry name" value="Nucleotidyltransferase"/>
    <property type="match status" value="1"/>
</dbReference>
<evidence type="ECO:0000313" key="2">
    <source>
        <dbReference type="Proteomes" id="UP001596494"/>
    </source>
</evidence>
<dbReference type="RefSeq" id="WP_352232262.1">
    <property type="nucleotide sequence ID" value="NZ_JAPVRC010000010.1"/>
</dbReference>
<comment type="caution">
    <text evidence="1">The sequence shown here is derived from an EMBL/GenBank/DDBJ whole genome shotgun (WGS) entry which is preliminary data.</text>
</comment>
<keyword evidence="2" id="KW-1185">Reference proteome</keyword>
<accession>A0ABW2K5K8</accession>
<dbReference type="EMBL" id="JBHTBY010000012">
    <property type="protein sequence ID" value="MFC7322108.1"/>
    <property type="molecule type" value="Genomic_DNA"/>
</dbReference>
<dbReference type="Proteomes" id="UP001596494">
    <property type="component" value="Unassembled WGS sequence"/>
</dbReference>
<dbReference type="InterPro" id="IPR007344">
    <property type="entry name" value="GrpB/CoaE"/>
</dbReference>
<dbReference type="Gene3D" id="3.30.460.10">
    <property type="entry name" value="Beta Polymerase, domain 2"/>
    <property type="match status" value="1"/>
</dbReference>
<dbReference type="InterPro" id="IPR043519">
    <property type="entry name" value="NT_sf"/>
</dbReference>
<proteinExistence type="predicted"/>
<name>A0ABW2K5K8_9BACI</name>
<evidence type="ECO:0000313" key="1">
    <source>
        <dbReference type="EMBL" id="MFC7322108.1"/>
    </source>
</evidence>
<sequence length="173" mass="20218">MTIRKIEVRPFDRRWESKFRQEASAIEGIFGRHLVDIHHIGSTAIEGMKAKPIIDIMPVLDIISRADEYVQAMEASGYEVMGENGIQGRRFYQKGGDERSHHVHIFEAGHPEIERHLVFRDYLRSHPQDAAAYGELKERLAYDFPHDIERYIQGKKSLVGQIEVRAFEWFRKL</sequence>
<dbReference type="Pfam" id="PF04229">
    <property type="entry name" value="GrpB"/>
    <property type="match status" value="1"/>
</dbReference>
<organism evidence="1 2">
    <name type="scientific">Halobacillus campisalis</name>
    <dbReference type="NCBI Taxonomy" id="435909"/>
    <lineage>
        <taxon>Bacteria</taxon>
        <taxon>Bacillati</taxon>
        <taxon>Bacillota</taxon>
        <taxon>Bacilli</taxon>
        <taxon>Bacillales</taxon>
        <taxon>Bacillaceae</taxon>
        <taxon>Halobacillus</taxon>
    </lineage>
</organism>
<dbReference type="PANTHER" id="PTHR34822">
    <property type="entry name" value="GRPB DOMAIN PROTEIN (AFU_ORTHOLOGUE AFUA_1G01530)"/>
    <property type="match status" value="1"/>
</dbReference>
<gene>
    <name evidence="1" type="ORF">ACFQMN_14630</name>
</gene>
<protein>
    <submittedName>
        <fullName evidence="1">GrpB family protein</fullName>
    </submittedName>
</protein>
<reference evidence="2" key="1">
    <citation type="journal article" date="2019" name="Int. J. Syst. Evol. Microbiol.">
        <title>The Global Catalogue of Microorganisms (GCM) 10K type strain sequencing project: providing services to taxonomists for standard genome sequencing and annotation.</title>
        <authorList>
            <consortium name="The Broad Institute Genomics Platform"/>
            <consortium name="The Broad Institute Genome Sequencing Center for Infectious Disease"/>
            <person name="Wu L."/>
            <person name="Ma J."/>
        </authorList>
    </citation>
    <scope>NUCLEOTIDE SEQUENCE [LARGE SCALE GENOMIC DNA]</scope>
    <source>
        <strain evidence="2">CCUG 73951</strain>
    </source>
</reference>